<gene>
    <name evidence="1" type="ORF">HAX54_051293</name>
</gene>
<feature type="non-terminal residue" evidence="1">
    <location>
        <position position="150"/>
    </location>
</feature>
<dbReference type="EMBL" id="JACEIK010009104">
    <property type="protein sequence ID" value="MCE3051969.1"/>
    <property type="molecule type" value="Genomic_DNA"/>
</dbReference>
<proteinExistence type="predicted"/>
<organism evidence="1 2">
    <name type="scientific">Datura stramonium</name>
    <name type="common">Jimsonweed</name>
    <name type="synonym">Common thornapple</name>
    <dbReference type="NCBI Taxonomy" id="4076"/>
    <lineage>
        <taxon>Eukaryota</taxon>
        <taxon>Viridiplantae</taxon>
        <taxon>Streptophyta</taxon>
        <taxon>Embryophyta</taxon>
        <taxon>Tracheophyta</taxon>
        <taxon>Spermatophyta</taxon>
        <taxon>Magnoliopsida</taxon>
        <taxon>eudicotyledons</taxon>
        <taxon>Gunneridae</taxon>
        <taxon>Pentapetalae</taxon>
        <taxon>asterids</taxon>
        <taxon>lamiids</taxon>
        <taxon>Solanales</taxon>
        <taxon>Solanaceae</taxon>
        <taxon>Solanoideae</taxon>
        <taxon>Datureae</taxon>
        <taxon>Datura</taxon>
    </lineage>
</organism>
<dbReference type="Proteomes" id="UP000823775">
    <property type="component" value="Unassembled WGS sequence"/>
</dbReference>
<sequence length="150" mass="16008">MPSRKGPGRGCIGLMTAILVKTVNHRCNAGSTRWPKSNFRVIGNGSPGERWKIDRLGEGGVNMGVLVGMWEGGKDPNEFIDELASVCFATLSAQPWSPLSSLGNHRLPSAGSAMESTRSFLIQTHIHSILYSPSSAVALRTAAPVSGLFM</sequence>
<evidence type="ECO:0000313" key="1">
    <source>
        <dbReference type="EMBL" id="MCE3051969.1"/>
    </source>
</evidence>
<evidence type="ECO:0000313" key="2">
    <source>
        <dbReference type="Proteomes" id="UP000823775"/>
    </source>
</evidence>
<keyword evidence="2" id="KW-1185">Reference proteome</keyword>
<protein>
    <submittedName>
        <fullName evidence="1">Uncharacterized protein</fullName>
    </submittedName>
</protein>
<accession>A0ABS8WPA9</accession>
<comment type="caution">
    <text evidence="1">The sequence shown here is derived from an EMBL/GenBank/DDBJ whole genome shotgun (WGS) entry which is preliminary data.</text>
</comment>
<name>A0ABS8WPA9_DATST</name>
<reference evidence="1 2" key="1">
    <citation type="journal article" date="2021" name="BMC Genomics">
        <title>Datura genome reveals duplications of psychoactive alkaloid biosynthetic genes and high mutation rate following tissue culture.</title>
        <authorList>
            <person name="Rajewski A."/>
            <person name="Carter-House D."/>
            <person name="Stajich J."/>
            <person name="Litt A."/>
        </authorList>
    </citation>
    <scope>NUCLEOTIDE SEQUENCE [LARGE SCALE GENOMIC DNA]</scope>
    <source>
        <strain evidence="1">AR-01</strain>
    </source>
</reference>